<evidence type="ECO:0000313" key="7">
    <source>
        <dbReference type="Proteomes" id="UP001160148"/>
    </source>
</evidence>
<keyword evidence="2 5" id="KW-0812">Transmembrane</keyword>
<evidence type="ECO:0000313" key="6">
    <source>
        <dbReference type="EMBL" id="CAI6369820.1"/>
    </source>
</evidence>
<keyword evidence="3 5" id="KW-1133">Transmembrane helix</keyword>
<keyword evidence="4 5" id="KW-0472">Membrane</keyword>
<dbReference type="EMBL" id="CARXXK010000068">
    <property type="protein sequence ID" value="CAI6369820.1"/>
    <property type="molecule type" value="Genomic_DNA"/>
</dbReference>
<dbReference type="GO" id="GO:0016020">
    <property type="term" value="C:membrane"/>
    <property type="evidence" value="ECO:0007669"/>
    <property type="project" value="UniProtKB-SubCell"/>
</dbReference>
<comment type="caution">
    <text evidence="6">The sequence shown here is derived from an EMBL/GenBank/DDBJ whole genome shotgun (WGS) entry which is preliminary data.</text>
</comment>
<protein>
    <recommendedName>
        <fullName evidence="8">Acetyl-coenzyme A transporter 1</fullName>
    </recommendedName>
</protein>
<dbReference type="AlphaFoldDB" id="A0AAV0XMY0"/>
<keyword evidence="7" id="KW-1185">Reference proteome</keyword>
<dbReference type="GO" id="GO:0035348">
    <property type="term" value="P:acetyl-CoA transmembrane transport"/>
    <property type="evidence" value="ECO:0007669"/>
    <property type="project" value="InterPro"/>
</dbReference>
<evidence type="ECO:0000256" key="5">
    <source>
        <dbReference type="SAM" id="Phobius"/>
    </source>
</evidence>
<dbReference type="GO" id="GO:0008521">
    <property type="term" value="F:acetyl-CoA transmembrane transporter activity"/>
    <property type="evidence" value="ECO:0007669"/>
    <property type="project" value="InterPro"/>
</dbReference>
<accession>A0AAV0XMY0</accession>
<evidence type="ECO:0000256" key="3">
    <source>
        <dbReference type="ARBA" id="ARBA00022989"/>
    </source>
</evidence>
<dbReference type="PANTHER" id="PTHR12778:SF9">
    <property type="entry name" value="ACETYL-COENZYME A TRANSPORTER 1"/>
    <property type="match status" value="1"/>
</dbReference>
<evidence type="ECO:0000256" key="4">
    <source>
        <dbReference type="ARBA" id="ARBA00023136"/>
    </source>
</evidence>
<name>A0AAV0XMY0_9HEMI</name>
<comment type="subcellular location">
    <subcellularLocation>
        <location evidence="1">Membrane</location>
        <topology evidence="1">Multi-pass membrane protein</topology>
    </subcellularLocation>
</comment>
<gene>
    <name evidence="6" type="ORF">MEUPH1_LOCUS24012</name>
</gene>
<evidence type="ECO:0000256" key="1">
    <source>
        <dbReference type="ARBA" id="ARBA00004141"/>
    </source>
</evidence>
<dbReference type="Proteomes" id="UP001160148">
    <property type="component" value="Unassembled WGS sequence"/>
</dbReference>
<dbReference type="InterPro" id="IPR024371">
    <property type="entry name" value="AcetylCoA_trans_1-like"/>
</dbReference>
<dbReference type="Pfam" id="PF13000">
    <property type="entry name" value="Acatn"/>
    <property type="match status" value="1"/>
</dbReference>
<sequence>CTYMTLLNTFYNLGETWTFSVAIGMIDFLTFKQCSLDHQNSCSTTNLKNMCKTIGGDCVVIVNGYYVEMAVCTIVGIIWFSIFRKILKKVQSKGPSNWLVDIKRPIK</sequence>
<feature type="non-terminal residue" evidence="6">
    <location>
        <position position="1"/>
    </location>
</feature>
<evidence type="ECO:0008006" key="8">
    <source>
        <dbReference type="Google" id="ProtNLM"/>
    </source>
</evidence>
<evidence type="ECO:0000256" key="2">
    <source>
        <dbReference type="ARBA" id="ARBA00022692"/>
    </source>
</evidence>
<dbReference type="InterPro" id="IPR004752">
    <property type="entry name" value="AmpG_permease/AT-1"/>
</dbReference>
<reference evidence="6 7" key="1">
    <citation type="submission" date="2023-01" db="EMBL/GenBank/DDBJ databases">
        <authorList>
            <person name="Whitehead M."/>
        </authorList>
    </citation>
    <scope>NUCLEOTIDE SEQUENCE [LARGE SCALE GENOMIC DNA]</scope>
</reference>
<feature type="transmembrane region" description="Helical" evidence="5">
    <location>
        <begin position="65"/>
        <end position="83"/>
    </location>
</feature>
<organism evidence="6 7">
    <name type="scientific">Macrosiphum euphorbiae</name>
    <name type="common">potato aphid</name>
    <dbReference type="NCBI Taxonomy" id="13131"/>
    <lineage>
        <taxon>Eukaryota</taxon>
        <taxon>Metazoa</taxon>
        <taxon>Ecdysozoa</taxon>
        <taxon>Arthropoda</taxon>
        <taxon>Hexapoda</taxon>
        <taxon>Insecta</taxon>
        <taxon>Pterygota</taxon>
        <taxon>Neoptera</taxon>
        <taxon>Paraneoptera</taxon>
        <taxon>Hemiptera</taxon>
        <taxon>Sternorrhyncha</taxon>
        <taxon>Aphidomorpha</taxon>
        <taxon>Aphidoidea</taxon>
        <taxon>Aphididae</taxon>
        <taxon>Macrosiphini</taxon>
        <taxon>Macrosiphum</taxon>
    </lineage>
</organism>
<dbReference type="PANTHER" id="PTHR12778">
    <property type="entry name" value="SOLUTE CARRIER FAMILY 33 ACETYL-COA TRANSPORTER -RELATED"/>
    <property type="match status" value="1"/>
</dbReference>
<proteinExistence type="predicted"/>